<evidence type="ECO:0000259" key="3">
    <source>
        <dbReference type="Pfam" id="PF13460"/>
    </source>
</evidence>
<accession>A0A1G9HLD5</accession>
<dbReference type="RefSeq" id="WP_093616612.1">
    <property type="nucleotide sequence ID" value="NZ_FNFF01000019.1"/>
</dbReference>
<evidence type="ECO:0000313" key="5">
    <source>
        <dbReference type="Proteomes" id="UP000199155"/>
    </source>
</evidence>
<feature type="domain" description="NAD(P)-binding" evidence="3">
    <location>
        <begin position="7"/>
        <end position="160"/>
    </location>
</feature>
<proteinExistence type="predicted"/>
<dbReference type="EMBL" id="FNFF01000019">
    <property type="protein sequence ID" value="SDL13692.1"/>
    <property type="molecule type" value="Genomic_DNA"/>
</dbReference>
<dbReference type="InterPro" id="IPR016040">
    <property type="entry name" value="NAD(P)-bd_dom"/>
</dbReference>
<reference evidence="4 5" key="1">
    <citation type="submission" date="2016-10" db="EMBL/GenBank/DDBJ databases">
        <authorList>
            <person name="de Groot N.N."/>
        </authorList>
    </citation>
    <scope>NUCLEOTIDE SEQUENCE [LARGE SCALE GENOMIC DNA]</scope>
    <source>
        <strain evidence="4 5">CGMCC 4.5727</strain>
    </source>
</reference>
<dbReference type="STRING" id="417292.SAMN05421806_11966"/>
<gene>
    <name evidence="4" type="ORF">SAMN05421806_11966</name>
</gene>
<dbReference type="OrthoDB" id="9771302at2"/>
<name>A0A1G9HLD5_9ACTN</name>
<evidence type="ECO:0000256" key="1">
    <source>
        <dbReference type="ARBA" id="ARBA00022857"/>
    </source>
</evidence>
<feature type="region of interest" description="Disordered" evidence="2">
    <location>
        <begin position="210"/>
        <end position="230"/>
    </location>
</feature>
<dbReference type="PANTHER" id="PTHR42748:SF3">
    <property type="entry name" value="BLL4366 PROTEIN"/>
    <property type="match status" value="1"/>
</dbReference>
<dbReference type="Proteomes" id="UP000199155">
    <property type="component" value="Unassembled WGS sequence"/>
</dbReference>
<sequence>MKFAVLGGTGRIGSRIVAALAADGHTAVPHSRATGLDLSTGRGLRAALDGMDAVIDAAQAPAADATSLDFFRGSATRLAEAAGDAGVRHLVALSIVGVDTLPDFPYYRAKSEQENILRSGPVPYSLVRATQFFEYLDEIFSWTTDGDTVRLPSTPLQPVAAADAARAAALIAAGPPLQGIREVAGPEVLPLDELGRIVLAARGDGRRVVTDDSAGPFAPAPGRRDTAAPGAEIAPTGIRTWLAP</sequence>
<dbReference type="InterPro" id="IPR036291">
    <property type="entry name" value="NAD(P)-bd_dom_sf"/>
</dbReference>
<evidence type="ECO:0000256" key="2">
    <source>
        <dbReference type="SAM" id="MobiDB-lite"/>
    </source>
</evidence>
<dbReference type="Pfam" id="PF13460">
    <property type="entry name" value="NAD_binding_10"/>
    <property type="match status" value="1"/>
</dbReference>
<protein>
    <submittedName>
        <fullName evidence="4">Uncharacterized conserved protein YbjT, contains NAD(P)-binding and DUF2867 domains</fullName>
    </submittedName>
</protein>
<dbReference type="Gene3D" id="3.40.50.720">
    <property type="entry name" value="NAD(P)-binding Rossmann-like Domain"/>
    <property type="match status" value="1"/>
</dbReference>
<evidence type="ECO:0000313" key="4">
    <source>
        <dbReference type="EMBL" id="SDL13692.1"/>
    </source>
</evidence>
<keyword evidence="5" id="KW-1185">Reference proteome</keyword>
<keyword evidence="1" id="KW-0521">NADP</keyword>
<dbReference type="AlphaFoldDB" id="A0A1G9HLD5"/>
<dbReference type="SUPFAM" id="SSF51735">
    <property type="entry name" value="NAD(P)-binding Rossmann-fold domains"/>
    <property type="match status" value="1"/>
</dbReference>
<dbReference type="InterPro" id="IPR051164">
    <property type="entry name" value="NmrA-like_oxidored"/>
</dbReference>
<organism evidence="4 5">
    <name type="scientific">Streptomyces indicus</name>
    <dbReference type="NCBI Taxonomy" id="417292"/>
    <lineage>
        <taxon>Bacteria</taxon>
        <taxon>Bacillati</taxon>
        <taxon>Actinomycetota</taxon>
        <taxon>Actinomycetes</taxon>
        <taxon>Kitasatosporales</taxon>
        <taxon>Streptomycetaceae</taxon>
        <taxon>Streptomyces</taxon>
    </lineage>
</organism>
<dbReference type="PANTHER" id="PTHR42748">
    <property type="entry name" value="NITROGEN METABOLITE REPRESSION PROTEIN NMRA FAMILY MEMBER"/>
    <property type="match status" value="1"/>
</dbReference>